<keyword evidence="2" id="KW-1185">Reference proteome</keyword>
<accession>A0A067BKG8</accession>
<dbReference type="AlphaFoldDB" id="A0A067BKG8"/>
<name>A0A067BKG8_SAPPC</name>
<dbReference type="VEuPathDB" id="FungiDB:SPRG_17415"/>
<protein>
    <submittedName>
        <fullName evidence="1">Uncharacterized protein</fullName>
    </submittedName>
</protein>
<dbReference type="RefSeq" id="XP_012212105.1">
    <property type="nucleotide sequence ID" value="XM_012356715.1"/>
</dbReference>
<reference evidence="1 2" key="1">
    <citation type="journal article" date="2013" name="PLoS Genet.">
        <title>Distinctive expansion of potential virulence genes in the genome of the oomycete fish pathogen Saprolegnia parasitica.</title>
        <authorList>
            <person name="Jiang R.H."/>
            <person name="de Bruijn I."/>
            <person name="Haas B.J."/>
            <person name="Belmonte R."/>
            <person name="Lobach L."/>
            <person name="Christie J."/>
            <person name="van den Ackerveken G."/>
            <person name="Bottin A."/>
            <person name="Bulone V."/>
            <person name="Diaz-Moreno S.M."/>
            <person name="Dumas B."/>
            <person name="Fan L."/>
            <person name="Gaulin E."/>
            <person name="Govers F."/>
            <person name="Grenville-Briggs L.J."/>
            <person name="Horner N.R."/>
            <person name="Levin J.Z."/>
            <person name="Mammella M."/>
            <person name="Meijer H.J."/>
            <person name="Morris P."/>
            <person name="Nusbaum C."/>
            <person name="Oome S."/>
            <person name="Phillips A.J."/>
            <person name="van Rooyen D."/>
            <person name="Rzeszutek E."/>
            <person name="Saraiva M."/>
            <person name="Secombes C.J."/>
            <person name="Seidl M.F."/>
            <person name="Snel B."/>
            <person name="Stassen J.H."/>
            <person name="Sykes S."/>
            <person name="Tripathy S."/>
            <person name="van den Berg H."/>
            <person name="Vega-Arreguin J.C."/>
            <person name="Wawra S."/>
            <person name="Young S.K."/>
            <person name="Zeng Q."/>
            <person name="Dieguez-Uribeondo J."/>
            <person name="Russ C."/>
            <person name="Tyler B.M."/>
            <person name="van West P."/>
        </authorList>
    </citation>
    <scope>NUCLEOTIDE SEQUENCE [LARGE SCALE GENOMIC DNA]</scope>
    <source>
        <strain evidence="1 2">CBS 223.65</strain>
    </source>
</reference>
<sequence>MADAILSPRGKRPVVAPAKRQEDVAKELVEQEIELLGCGRFHVRMACVLGLGNAADAVEILSMGYILGSYPEPMTGWESSLVSSSVFVVRTLAPSV</sequence>
<evidence type="ECO:0000313" key="1">
    <source>
        <dbReference type="EMBL" id="KDO17185.1"/>
    </source>
</evidence>
<dbReference type="OrthoDB" id="3936150at2759"/>
<dbReference type="Proteomes" id="UP000030745">
    <property type="component" value="Unassembled WGS sequence"/>
</dbReference>
<proteinExistence type="predicted"/>
<dbReference type="GeneID" id="24138957"/>
<gene>
    <name evidence="1" type="ORF">SPRG_17415</name>
</gene>
<evidence type="ECO:0000313" key="2">
    <source>
        <dbReference type="Proteomes" id="UP000030745"/>
    </source>
</evidence>
<dbReference type="KEGG" id="spar:SPRG_17415"/>
<dbReference type="EMBL" id="KK583747">
    <property type="protein sequence ID" value="KDO17185.1"/>
    <property type="molecule type" value="Genomic_DNA"/>
</dbReference>
<organism evidence="1 2">
    <name type="scientific">Saprolegnia parasitica (strain CBS 223.65)</name>
    <dbReference type="NCBI Taxonomy" id="695850"/>
    <lineage>
        <taxon>Eukaryota</taxon>
        <taxon>Sar</taxon>
        <taxon>Stramenopiles</taxon>
        <taxon>Oomycota</taxon>
        <taxon>Saprolegniomycetes</taxon>
        <taxon>Saprolegniales</taxon>
        <taxon>Saprolegniaceae</taxon>
        <taxon>Saprolegnia</taxon>
    </lineage>
</organism>